<proteinExistence type="predicted"/>
<dbReference type="AlphaFoldDB" id="A0A9X4AXH8"/>
<keyword evidence="3" id="KW-1185">Reference proteome</keyword>
<comment type="caution">
    <text evidence="2">The sequence shown here is derived from an EMBL/GenBank/DDBJ whole genome shotgun (WGS) entry which is preliminary data.</text>
</comment>
<dbReference type="Proteomes" id="UP001151081">
    <property type="component" value="Unassembled WGS sequence"/>
</dbReference>
<feature type="chain" id="PRO_5041000413" evidence="1">
    <location>
        <begin position="22"/>
        <end position="80"/>
    </location>
</feature>
<organism evidence="2 3">
    <name type="scientific">Polyangium jinanense</name>
    <dbReference type="NCBI Taxonomy" id="2829994"/>
    <lineage>
        <taxon>Bacteria</taxon>
        <taxon>Pseudomonadati</taxon>
        <taxon>Myxococcota</taxon>
        <taxon>Polyangia</taxon>
        <taxon>Polyangiales</taxon>
        <taxon>Polyangiaceae</taxon>
        <taxon>Polyangium</taxon>
    </lineage>
</organism>
<sequence>MRRRKALHPARLALVTLALCALGCDKKNPSSASPDASASDGVAPLADFPNAKASSWINGAPAPLAEARGKVVLVEAWHPT</sequence>
<accession>A0A9X4AXH8</accession>
<dbReference type="EMBL" id="JAGTJJ010000072">
    <property type="protein sequence ID" value="MDC3988414.1"/>
    <property type="molecule type" value="Genomic_DNA"/>
</dbReference>
<evidence type="ECO:0000313" key="2">
    <source>
        <dbReference type="EMBL" id="MDC3988414.1"/>
    </source>
</evidence>
<name>A0A9X4AXH8_9BACT</name>
<evidence type="ECO:0000313" key="3">
    <source>
        <dbReference type="Proteomes" id="UP001151081"/>
    </source>
</evidence>
<evidence type="ECO:0000256" key="1">
    <source>
        <dbReference type="SAM" id="SignalP"/>
    </source>
</evidence>
<protein>
    <submittedName>
        <fullName evidence="2">Uncharacterized protein</fullName>
    </submittedName>
</protein>
<gene>
    <name evidence="2" type="ORF">KEG57_48555</name>
</gene>
<dbReference type="RefSeq" id="WP_272459791.1">
    <property type="nucleotide sequence ID" value="NZ_JAGTJJ010000072.1"/>
</dbReference>
<keyword evidence="1" id="KW-0732">Signal</keyword>
<feature type="signal peptide" evidence="1">
    <location>
        <begin position="1"/>
        <end position="21"/>
    </location>
</feature>
<reference evidence="2 3" key="1">
    <citation type="submission" date="2021-04" db="EMBL/GenBank/DDBJ databases">
        <title>Genome analysis of Polyangium sp.</title>
        <authorList>
            <person name="Li Y."/>
            <person name="Wang J."/>
        </authorList>
    </citation>
    <scope>NUCLEOTIDE SEQUENCE [LARGE SCALE GENOMIC DNA]</scope>
    <source>
        <strain evidence="2 3">SDU14</strain>
    </source>
</reference>